<dbReference type="OrthoDB" id="3363059at2759"/>
<proteinExistence type="predicted"/>
<dbReference type="Pfam" id="PF14750">
    <property type="entry name" value="INTS2"/>
    <property type="match status" value="1"/>
</dbReference>
<dbReference type="GO" id="GO:0034472">
    <property type="term" value="P:snRNA 3'-end processing"/>
    <property type="evidence" value="ECO:0007669"/>
    <property type="project" value="TreeGrafter"/>
</dbReference>
<feature type="non-terminal residue" evidence="1">
    <location>
        <position position="1"/>
    </location>
</feature>
<dbReference type="AlphaFoldDB" id="A0A9N9G5R0"/>
<dbReference type="InterPro" id="IPR029321">
    <property type="entry name" value="INTS2"/>
</dbReference>
<dbReference type="GO" id="GO:0032039">
    <property type="term" value="C:integrator complex"/>
    <property type="evidence" value="ECO:0007669"/>
    <property type="project" value="InterPro"/>
</dbReference>
<name>A0A9N9G5R0_9GLOM</name>
<dbReference type="PANTHER" id="PTHR28608:SF1">
    <property type="entry name" value="INTEGRATOR COMPLEX SUBUNIT 2"/>
    <property type="match status" value="1"/>
</dbReference>
<sequence length="1058" mass="123066">MKSSSREGMATFRNSSYINDQILNENNLDNIKDTFRFLERGGNILQNTELAYLKFLPYISINHNSKTLPFLSRYSQFDRICGFAAIDQNNVKIGIKDNAYPKPPLTSAMEIDVGYVPLNNADAETMMRSILQDIHDLTKSAKLFYIKNQNTVEKYCDFLIQNQSYFQYLRRTDVALTPQYSMPIMLYKWDLGSLGINYEDFLRALLLLENGPSIIEFMVINNPPIFDKIVKILVKAHSNLPTRYKGRLKEALEKMINLAPHHANFMRMILTDLKILPELAFELTLDICKDIPLYCEGIFTRNTKWLTATVFKKEIIDAVHSRLMLALNNELEKPNMPPTNHRTRLCILIRLVCGFVSIFKKRIDPEEIKECFKVVHAAESDRLKKICLSFVLFFAELIADADRLRLFSLIVNPANTQLYLLFAYFFNTNKFDYIEKLCRKILTLDVMISAKVLRELQYSTRGLFQEKTLARSALEMDPSTTFSDLGLFKAPQDFAFKCFYVMLKGGVFHKGGVDIQQWMLKQIRHAQTPIHAQFVALLKAYIYSIFVDHGAYPNVIYPTPITKIPESEIFDMFTDCISNVTPSHILMCYYILTFNSVCMERRLINSSASDPKRSLYSYNLTELIPVRKILFITERSGGGNDYKNIYPELLGLISVNYPEIFDIESLLIDEDREIRNFNTNLEEIAEKLVLSASSGLDDPEESALAMKQLVTLPPEVLYEHSDTLIIFLLPKLLDRMNFEMLYSMSEIWLLLYSISPHEASLLFINGLRGEQDRRYRFPELQIMLDPSLVFRIDDRTFRCPPLYKIFLRVLKFYMVGSRQRLLRIYQESAHKDEMNQVNLPLTIMEQETLLLSTVMEICTSKPTDKGKEEILDQIRNASFRFLHQIFIENSDSLKNLHFWGYAKELVPLTTSRIESMHTCMHWVHELINNEDAEKQMFGLCLAGHLCEVWPMSTTFTIAKNFMLPAIKRKIMNPLSKILSPEATEVLPILVKIHNIFEHLRADVVELLRELEEKLMSRNRYETTYGYRRRSREIISQCLRDINEKPRSDSMLKVREIRP</sequence>
<reference evidence="1" key="1">
    <citation type="submission" date="2021-06" db="EMBL/GenBank/DDBJ databases">
        <authorList>
            <person name="Kallberg Y."/>
            <person name="Tangrot J."/>
            <person name="Rosling A."/>
        </authorList>
    </citation>
    <scope>NUCLEOTIDE SEQUENCE</scope>
    <source>
        <strain evidence="1">CL551</strain>
    </source>
</reference>
<gene>
    <name evidence="1" type="ORF">AMORRO_LOCUS6965</name>
</gene>
<keyword evidence="2" id="KW-1185">Reference proteome</keyword>
<dbReference type="Proteomes" id="UP000789342">
    <property type="component" value="Unassembled WGS sequence"/>
</dbReference>
<protein>
    <submittedName>
        <fullName evidence="1">13139_t:CDS:1</fullName>
    </submittedName>
</protein>
<organism evidence="1 2">
    <name type="scientific">Acaulospora morrowiae</name>
    <dbReference type="NCBI Taxonomy" id="94023"/>
    <lineage>
        <taxon>Eukaryota</taxon>
        <taxon>Fungi</taxon>
        <taxon>Fungi incertae sedis</taxon>
        <taxon>Mucoromycota</taxon>
        <taxon>Glomeromycotina</taxon>
        <taxon>Glomeromycetes</taxon>
        <taxon>Diversisporales</taxon>
        <taxon>Acaulosporaceae</taxon>
        <taxon>Acaulospora</taxon>
    </lineage>
</organism>
<comment type="caution">
    <text evidence="1">The sequence shown here is derived from an EMBL/GenBank/DDBJ whole genome shotgun (WGS) entry which is preliminary data.</text>
</comment>
<evidence type="ECO:0000313" key="2">
    <source>
        <dbReference type="Proteomes" id="UP000789342"/>
    </source>
</evidence>
<dbReference type="EMBL" id="CAJVPV010004971">
    <property type="protein sequence ID" value="CAG8582336.1"/>
    <property type="molecule type" value="Genomic_DNA"/>
</dbReference>
<dbReference type="PANTHER" id="PTHR28608">
    <property type="entry name" value="INTEGRATOR COMPLEX SUBUNIT 2"/>
    <property type="match status" value="1"/>
</dbReference>
<accession>A0A9N9G5R0</accession>
<evidence type="ECO:0000313" key="1">
    <source>
        <dbReference type="EMBL" id="CAG8582336.1"/>
    </source>
</evidence>